<feature type="chain" id="PRO_5012756497" evidence="1">
    <location>
        <begin position="21"/>
        <end position="242"/>
    </location>
</feature>
<comment type="caution">
    <text evidence="3">The sequence shown here is derived from an EMBL/GenBank/DDBJ whole genome shotgun (WGS) entry which is preliminary data.</text>
</comment>
<dbReference type="PANTHER" id="PTHR11177:SF317">
    <property type="entry name" value="CHITINASE 12-RELATED"/>
    <property type="match status" value="1"/>
</dbReference>
<dbReference type="GO" id="GO:0005975">
    <property type="term" value="P:carbohydrate metabolic process"/>
    <property type="evidence" value="ECO:0007669"/>
    <property type="project" value="InterPro"/>
</dbReference>
<dbReference type="EMBL" id="MCOG01000242">
    <property type="protein sequence ID" value="ORY22784.1"/>
    <property type="molecule type" value="Genomic_DNA"/>
</dbReference>
<dbReference type="Proteomes" id="UP000193920">
    <property type="component" value="Unassembled WGS sequence"/>
</dbReference>
<dbReference type="GO" id="GO:0016787">
    <property type="term" value="F:hydrolase activity"/>
    <property type="evidence" value="ECO:0007669"/>
    <property type="project" value="UniProtKB-KW"/>
</dbReference>
<evidence type="ECO:0000259" key="2">
    <source>
        <dbReference type="Pfam" id="PF00704"/>
    </source>
</evidence>
<feature type="signal peptide" evidence="1">
    <location>
        <begin position="1"/>
        <end position="20"/>
    </location>
</feature>
<dbReference type="InterPro" id="IPR001223">
    <property type="entry name" value="Glyco_hydro18_cat"/>
</dbReference>
<dbReference type="STRING" id="1754190.A0A1Y2AJW6"/>
<feature type="domain" description="GH18" evidence="2">
    <location>
        <begin position="154"/>
        <end position="238"/>
    </location>
</feature>
<organism evidence="3 4">
    <name type="scientific">Neocallimastix californiae</name>
    <dbReference type="NCBI Taxonomy" id="1754190"/>
    <lineage>
        <taxon>Eukaryota</taxon>
        <taxon>Fungi</taxon>
        <taxon>Fungi incertae sedis</taxon>
        <taxon>Chytridiomycota</taxon>
        <taxon>Chytridiomycota incertae sedis</taxon>
        <taxon>Neocallimastigomycetes</taxon>
        <taxon>Neocallimastigales</taxon>
        <taxon>Neocallimastigaceae</taxon>
        <taxon>Neocallimastix</taxon>
    </lineage>
</organism>
<sequence>MKMKFKILPLFFVLFKIIYADEEFHEFSLRRITIAKTTSKTSATKTGGLHATPKPGNAGDVDYLPYYSLYSKIYLVNFDFTGTYVVNYAFLHLDDKGVPFSSDTNLENSWKGVDLIPYLNNVVKKEYQHRRTIISIGGASGSSNFGKNLKKLLGNDKLLTLAAAGKPKKFHSYVKKLSVNINWINVITYNYVGSWNKYAGFNAPLYYTSGDKNDQYDGNQSIRAYINQGVPLSKLCLGCILW</sequence>
<keyword evidence="4" id="KW-1185">Reference proteome</keyword>
<accession>A0A1Y2AJW6</accession>
<keyword evidence="1" id="KW-0732">Signal</keyword>
<dbReference type="Pfam" id="PF00704">
    <property type="entry name" value="Glyco_hydro_18"/>
    <property type="match status" value="1"/>
</dbReference>
<name>A0A1Y2AJW6_9FUNG</name>
<dbReference type="PANTHER" id="PTHR11177">
    <property type="entry name" value="CHITINASE"/>
    <property type="match status" value="1"/>
</dbReference>
<dbReference type="InterPro" id="IPR050314">
    <property type="entry name" value="Glycosyl_Hydrlase_18"/>
</dbReference>
<dbReference type="InterPro" id="IPR017853">
    <property type="entry name" value="GH"/>
</dbReference>
<keyword evidence="3" id="KW-0378">Hydrolase</keyword>
<dbReference type="SUPFAM" id="SSF51445">
    <property type="entry name" value="(Trans)glycosidases"/>
    <property type="match status" value="1"/>
</dbReference>
<dbReference type="AlphaFoldDB" id="A0A1Y2AJW6"/>
<proteinExistence type="predicted"/>
<protein>
    <submittedName>
        <fullName evidence="3">Glycoside hydrolase</fullName>
    </submittedName>
</protein>
<dbReference type="OrthoDB" id="73875at2759"/>
<gene>
    <name evidence="3" type="ORF">LY90DRAFT_675719</name>
</gene>
<dbReference type="Gene3D" id="3.20.20.80">
    <property type="entry name" value="Glycosidases"/>
    <property type="match status" value="2"/>
</dbReference>
<reference evidence="3 4" key="1">
    <citation type="submission" date="2016-08" db="EMBL/GenBank/DDBJ databases">
        <title>A Parts List for Fungal Cellulosomes Revealed by Comparative Genomics.</title>
        <authorList>
            <consortium name="DOE Joint Genome Institute"/>
            <person name="Haitjema C.H."/>
            <person name="Gilmore S.P."/>
            <person name="Henske J.K."/>
            <person name="Solomon K.V."/>
            <person name="De Groot R."/>
            <person name="Kuo A."/>
            <person name="Mondo S.J."/>
            <person name="Salamov A.A."/>
            <person name="Labutti K."/>
            <person name="Zhao Z."/>
            <person name="Chiniquy J."/>
            <person name="Barry K."/>
            <person name="Brewer H.M."/>
            <person name="Purvine S.O."/>
            <person name="Wright A.T."/>
            <person name="Boxma B."/>
            <person name="Van Alen T."/>
            <person name="Hackstein J.H."/>
            <person name="Baker S.E."/>
            <person name="Grigoriev I.V."/>
            <person name="O'Malley M.A."/>
        </authorList>
    </citation>
    <scope>NUCLEOTIDE SEQUENCE [LARGE SCALE GENOMIC DNA]</scope>
    <source>
        <strain evidence="3 4">G1</strain>
    </source>
</reference>
<evidence type="ECO:0000313" key="3">
    <source>
        <dbReference type="EMBL" id="ORY22784.1"/>
    </source>
</evidence>
<evidence type="ECO:0000256" key="1">
    <source>
        <dbReference type="SAM" id="SignalP"/>
    </source>
</evidence>
<evidence type="ECO:0000313" key="4">
    <source>
        <dbReference type="Proteomes" id="UP000193920"/>
    </source>
</evidence>